<keyword evidence="1" id="KW-0812">Transmembrane</keyword>
<feature type="transmembrane region" description="Helical" evidence="1">
    <location>
        <begin position="38"/>
        <end position="64"/>
    </location>
</feature>
<accession>A0A2T0RYB7</accession>
<evidence type="ECO:0000313" key="2">
    <source>
        <dbReference type="EMBL" id="PRY26157.1"/>
    </source>
</evidence>
<name>A0A2T0RYB7_9RHOB</name>
<feature type="transmembrane region" description="Helical" evidence="1">
    <location>
        <begin position="70"/>
        <end position="91"/>
    </location>
</feature>
<evidence type="ECO:0000313" key="3">
    <source>
        <dbReference type="Proteomes" id="UP000239480"/>
    </source>
</evidence>
<keyword evidence="1" id="KW-1133">Transmembrane helix</keyword>
<dbReference type="OrthoDB" id="7677160at2"/>
<dbReference type="Proteomes" id="UP000239480">
    <property type="component" value="Unassembled WGS sequence"/>
</dbReference>
<reference evidence="2 3" key="1">
    <citation type="submission" date="2018-03" db="EMBL/GenBank/DDBJ databases">
        <title>Genomic Encyclopedia of Archaeal and Bacterial Type Strains, Phase II (KMG-II): from individual species to whole genera.</title>
        <authorList>
            <person name="Goeker M."/>
        </authorList>
    </citation>
    <scope>NUCLEOTIDE SEQUENCE [LARGE SCALE GENOMIC DNA]</scope>
    <source>
        <strain evidence="2 3">DSM 29328</strain>
    </source>
</reference>
<organism evidence="2 3">
    <name type="scientific">Aliiruegeria haliotis</name>
    <dbReference type="NCBI Taxonomy" id="1280846"/>
    <lineage>
        <taxon>Bacteria</taxon>
        <taxon>Pseudomonadati</taxon>
        <taxon>Pseudomonadota</taxon>
        <taxon>Alphaproteobacteria</taxon>
        <taxon>Rhodobacterales</taxon>
        <taxon>Roseobacteraceae</taxon>
        <taxon>Aliiruegeria</taxon>
    </lineage>
</organism>
<dbReference type="AlphaFoldDB" id="A0A2T0RYB7"/>
<dbReference type="RefSeq" id="WP_106202960.1">
    <property type="nucleotide sequence ID" value="NZ_PVTD01000001.1"/>
</dbReference>
<sequence>MGKNLSRARTRVARNLSVAMRAERVITRRRMAVLRSQTTLVAFAGLIAGIGVVMVNVGAFYWIAASLGKAAAGGIVALVNFGLAGVLALIAGRMSAEAELEPVIEVRDLAVEDIEAEVSDALSEVGEMADTLRRMARDPVGSAMPNLLAPLLSILLKSLRK</sequence>
<comment type="caution">
    <text evidence="2">The sequence shown here is derived from an EMBL/GenBank/DDBJ whole genome shotgun (WGS) entry which is preliminary data.</text>
</comment>
<keyword evidence="3" id="KW-1185">Reference proteome</keyword>
<proteinExistence type="predicted"/>
<dbReference type="EMBL" id="PVTD01000001">
    <property type="protein sequence ID" value="PRY26157.1"/>
    <property type="molecule type" value="Genomic_DNA"/>
</dbReference>
<keyword evidence="1" id="KW-0472">Membrane</keyword>
<gene>
    <name evidence="2" type="ORF">CLV78_101251</name>
</gene>
<evidence type="ECO:0000256" key="1">
    <source>
        <dbReference type="SAM" id="Phobius"/>
    </source>
</evidence>
<protein>
    <submittedName>
        <fullName evidence="2">Uncharacterized protein</fullName>
    </submittedName>
</protein>